<dbReference type="Pfam" id="PF02096">
    <property type="entry name" value="60KD_IMP"/>
    <property type="match status" value="1"/>
</dbReference>
<dbReference type="STRING" id="908337.HMPREF9257_0778"/>
<comment type="caution">
    <text evidence="12">Lacks conserved residue(s) required for the propagation of feature annotation.</text>
</comment>
<evidence type="ECO:0000313" key="16">
    <source>
        <dbReference type="Proteomes" id="UP000005990"/>
    </source>
</evidence>
<evidence type="ECO:0000256" key="2">
    <source>
        <dbReference type="ARBA" id="ARBA00022448"/>
    </source>
</evidence>
<keyword evidence="9" id="KW-0564">Palmitate</keyword>
<proteinExistence type="inferred from homology"/>
<dbReference type="InterPro" id="IPR001708">
    <property type="entry name" value="YidC/ALB3/OXA1/COX18"/>
</dbReference>
<feature type="transmembrane region" description="Helical" evidence="12">
    <location>
        <begin position="49"/>
        <end position="79"/>
    </location>
</feature>
<dbReference type="InterPro" id="IPR047196">
    <property type="entry name" value="YidC_ALB_C"/>
</dbReference>
<dbReference type="InterPro" id="IPR028055">
    <property type="entry name" value="YidC/Oxa/ALB_C"/>
</dbReference>
<dbReference type="PANTHER" id="PTHR12428">
    <property type="entry name" value="OXA1"/>
    <property type="match status" value="1"/>
</dbReference>
<comment type="similarity">
    <text evidence="12">Belongs to the OXA1/ALB3/YidC family. Type 2 subfamily.</text>
</comment>
<evidence type="ECO:0000256" key="8">
    <source>
        <dbReference type="ARBA" id="ARBA00023136"/>
    </source>
</evidence>
<dbReference type="InterPro" id="IPR023060">
    <property type="entry name" value="YidC/YidC1/YidC2_Firmicutes"/>
</dbReference>
<evidence type="ECO:0000256" key="13">
    <source>
        <dbReference type="SAM" id="MobiDB-lite"/>
    </source>
</evidence>
<accession>E4KR62</accession>
<comment type="caution">
    <text evidence="15">The sequence shown here is derived from an EMBL/GenBank/DDBJ whole genome shotgun (WGS) entry which is preliminary data.</text>
</comment>
<feature type="transmembrane region" description="Helical" evidence="12">
    <location>
        <begin position="173"/>
        <end position="192"/>
    </location>
</feature>
<dbReference type="CDD" id="cd20070">
    <property type="entry name" value="5TM_YidC_Alb3"/>
    <property type="match status" value="1"/>
</dbReference>
<evidence type="ECO:0000313" key="15">
    <source>
        <dbReference type="EMBL" id="EFR30592.1"/>
    </source>
</evidence>
<protein>
    <recommendedName>
        <fullName evidence="12">Membrane protein insertase YidC</fullName>
    </recommendedName>
    <alternativeName>
        <fullName evidence="12">Foldase YidC</fullName>
    </alternativeName>
    <alternativeName>
        <fullName evidence="12">Membrane integrase YidC</fullName>
    </alternativeName>
    <alternativeName>
        <fullName evidence="12">Membrane protein YidC</fullName>
    </alternativeName>
</protein>
<evidence type="ECO:0000256" key="10">
    <source>
        <dbReference type="ARBA" id="ARBA00023186"/>
    </source>
</evidence>
<keyword evidence="4 12" id="KW-0812">Transmembrane</keyword>
<feature type="region of interest" description="Disordered" evidence="13">
    <location>
        <begin position="254"/>
        <end position="277"/>
    </location>
</feature>
<name>E4KR62_9LACT</name>
<keyword evidence="11 12" id="KW-0449">Lipoprotein</keyword>
<keyword evidence="5 12" id="KW-0732">Signal</keyword>
<evidence type="ECO:0000256" key="1">
    <source>
        <dbReference type="ARBA" id="ARBA00004651"/>
    </source>
</evidence>
<keyword evidence="16" id="KW-1185">Reference proteome</keyword>
<evidence type="ECO:0000256" key="6">
    <source>
        <dbReference type="ARBA" id="ARBA00022927"/>
    </source>
</evidence>
<dbReference type="AlphaFoldDB" id="E4KR62"/>
<feature type="compositionally biased region" description="Basic and acidic residues" evidence="13">
    <location>
        <begin position="254"/>
        <end position="264"/>
    </location>
</feature>
<dbReference type="EMBL" id="AENN01000017">
    <property type="protein sequence ID" value="EFR30592.1"/>
    <property type="molecule type" value="Genomic_DNA"/>
</dbReference>
<dbReference type="GO" id="GO:0005886">
    <property type="term" value="C:plasma membrane"/>
    <property type="evidence" value="ECO:0007669"/>
    <property type="project" value="UniProtKB-SubCell"/>
</dbReference>
<dbReference type="GO" id="GO:0051205">
    <property type="term" value="P:protein insertion into membrane"/>
    <property type="evidence" value="ECO:0007669"/>
    <property type="project" value="TreeGrafter"/>
</dbReference>
<reference evidence="15 16" key="1">
    <citation type="submission" date="2010-10" db="EMBL/GenBank/DDBJ databases">
        <authorList>
            <person name="Durkin A.S."/>
            <person name="Madupu R."/>
            <person name="Torralba M."/>
            <person name="Gillis M."/>
            <person name="Methe B."/>
            <person name="Sutton G."/>
            <person name="Nelson K.E."/>
        </authorList>
    </citation>
    <scope>NUCLEOTIDE SEQUENCE [LARGE SCALE GENOMIC DNA]</scope>
    <source>
        <strain evidence="15 16">ACS-139-V-Col8</strain>
    </source>
</reference>
<feature type="domain" description="Membrane insertase YidC/Oxa/ALB C-terminal" evidence="14">
    <location>
        <begin position="61"/>
        <end position="243"/>
    </location>
</feature>
<gene>
    <name evidence="15" type="primary">spoIIIJ</name>
    <name evidence="12" type="synonym">yidC</name>
    <name evidence="15" type="ORF">HMPREF9257_0778</name>
</gene>
<dbReference type="GO" id="GO:0032977">
    <property type="term" value="F:membrane insertase activity"/>
    <property type="evidence" value="ECO:0007669"/>
    <property type="project" value="InterPro"/>
</dbReference>
<evidence type="ECO:0000256" key="9">
    <source>
        <dbReference type="ARBA" id="ARBA00023139"/>
    </source>
</evidence>
<keyword evidence="2 12" id="KW-0813">Transport</keyword>
<dbReference type="HAMAP" id="MF_01811">
    <property type="entry name" value="YidC_type2"/>
    <property type="match status" value="1"/>
</dbReference>
<evidence type="ECO:0000256" key="4">
    <source>
        <dbReference type="ARBA" id="ARBA00022692"/>
    </source>
</evidence>
<keyword evidence="6 12" id="KW-0653">Protein transport</keyword>
<evidence type="ECO:0000256" key="12">
    <source>
        <dbReference type="HAMAP-Rule" id="MF_01811"/>
    </source>
</evidence>
<dbReference type="PROSITE" id="PS51257">
    <property type="entry name" value="PROKAR_LIPOPROTEIN"/>
    <property type="match status" value="1"/>
</dbReference>
<keyword evidence="3 12" id="KW-1003">Cell membrane</keyword>
<comment type="function">
    <text evidence="12">Required for the insertion and/or proper folding and/or complex formation of integral membrane proteins into the membrane. Involved in integration of membrane proteins that insert both dependently and independently of the Sec translocase complex, as well as at least some lipoproteins.</text>
</comment>
<keyword evidence="8 12" id="KW-0472">Membrane</keyword>
<evidence type="ECO:0000256" key="5">
    <source>
        <dbReference type="ARBA" id="ARBA00022729"/>
    </source>
</evidence>
<dbReference type="OrthoDB" id="9780552at2"/>
<dbReference type="NCBIfam" id="TIGR03592">
    <property type="entry name" value="yidC_oxa1_cterm"/>
    <property type="match status" value="1"/>
</dbReference>
<feature type="transmembrane region" description="Helical" evidence="12">
    <location>
        <begin position="204"/>
        <end position="230"/>
    </location>
</feature>
<dbReference type="PRINTS" id="PR00701">
    <property type="entry name" value="60KDINNERMP"/>
</dbReference>
<evidence type="ECO:0000256" key="11">
    <source>
        <dbReference type="ARBA" id="ARBA00023288"/>
    </source>
</evidence>
<keyword evidence="10 12" id="KW-0143">Chaperone</keyword>
<dbReference type="GO" id="GO:0015031">
    <property type="term" value="P:protein transport"/>
    <property type="evidence" value="ECO:0007669"/>
    <property type="project" value="UniProtKB-KW"/>
</dbReference>
<keyword evidence="7 12" id="KW-1133">Transmembrane helix</keyword>
<dbReference type="PANTHER" id="PTHR12428:SF65">
    <property type="entry name" value="CYTOCHROME C OXIDASE ASSEMBLY PROTEIN COX18, MITOCHONDRIAL"/>
    <property type="match status" value="1"/>
</dbReference>
<evidence type="ECO:0000259" key="14">
    <source>
        <dbReference type="Pfam" id="PF02096"/>
    </source>
</evidence>
<dbReference type="RefSeq" id="WP_006418752.1">
    <property type="nucleotide sequence ID" value="NZ_AENN01000017.1"/>
</dbReference>
<dbReference type="Proteomes" id="UP000005990">
    <property type="component" value="Unassembled WGS sequence"/>
</dbReference>
<evidence type="ECO:0000256" key="3">
    <source>
        <dbReference type="ARBA" id="ARBA00022475"/>
    </source>
</evidence>
<evidence type="ECO:0000256" key="7">
    <source>
        <dbReference type="ARBA" id="ARBA00022989"/>
    </source>
</evidence>
<sequence length="277" mass="31852">MKIKSKWIKSSILLGLTLFLAACSRTNAPLSQDSTGFWDRYILYYLSQFIIWLSDLFGGNYAIGIIIFTVIIRVILLPVTKMQIESQRKMQEIQPELSRLKEKYPNRDAASMEMMQAEQKEIMEKNDVNQFAGCLPLLIQLPVLMALYQTIQRTTEINQGYFLWTSLGQRDPYFILPIIAALLTFATSYLSMKAQPEKNSSMQIMLFTMPLMILFIGISLPAALSLYWVVTNAFTVAQTLVLNNPYKIIAERQAKKDAEKEKQRQLNKALKRATKRK</sequence>
<organism evidence="15 16">
    <name type="scientific">Eremococcus coleocola ACS-139-V-Col8</name>
    <dbReference type="NCBI Taxonomy" id="908337"/>
    <lineage>
        <taxon>Bacteria</taxon>
        <taxon>Bacillati</taxon>
        <taxon>Bacillota</taxon>
        <taxon>Bacilli</taxon>
        <taxon>Lactobacillales</taxon>
        <taxon>Aerococcaceae</taxon>
        <taxon>Eremococcus</taxon>
    </lineage>
</organism>
<comment type="subcellular location">
    <subcellularLocation>
        <location evidence="1 12">Cell membrane</location>
        <topology evidence="1 12">Multi-pass membrane protein</topology>
    </subcellularLocation>
</comment>
<dbReference type="eggNOG" id="COG0706">
    <property type="taxonomic scope" value="Bacteria"/>
</dbReference>